<feature type="transmembrane region" description="Helical" evidence="1">
    <location>
        <begin position="51"/>
        <end position="72"/>
    </location>
</feature>
<keyword evidence="4" id="KW-1185">Reference proteome</keyword>
<dbReference type="AlphaFoldDB" id="A0A285NAT0"/>
<keyword evidence="1" id="KW-0472">Membrane</keyword>
<keyword evidence="1" id="KW-1133">Transmembrane helix</keyword>
<feature type="transmembrane region" description="Helical" evidence="1">
    <location>
        <begin position="12"/>
        <end position="31"/>
    </location>
</feature>
<protein>
    <submittedName>
        <fullName evidence="3">Membrane protein YqaA, SNARE-associated domain</fullName>
    </submittedName>
</protein>
<evidence type="ECO:0000313" key="4">
    <source>
        <dbReference type="Proteomes" id="UP000219036"/>
    </source>
</evidence>
<dbReference type="EMBL" id="OBEI01000002">
    <property type="protein sequence ID" value="SNZ06594.1"/>
    <property type="molecule type" value="Genomic_DNA"/>
</dbReference>
<proteinExistence type="predicted"/>
<evidence type="ECO:0000259" key="2">
    <source>
        <dbReference type="Pfam" id="PF09335"/>
    </source>
</evidence>
<sequence length="156" mass="17242">MFEGLKQWAEEVVADYGYWGIFIVSFTESIIQPVPPDPFITGGTAFGLVPLNAALTATIGSVLGGLVGYFLGKFLGEPILKKIISEKHYEKGEILFRKYGIWAVIIAAITPVPFKVICWMAGIFEMPVLGFLLAAFVGRLPRFLFMAFFGQWIGNL</sequence>
<dbReference type="Pfam" id="PF09335">
    <property type="entry name" value="VTT_dom"/>
    <property type="match status" value="1"/>
</dbReference>
<dbReference type="Proteomes" id="UP000219036">
    <property type="component" value="Unassembled WGS sequence"/>
</dbReference>
<dbReference type="RefSeq" id="WP_096999912.1">
    <property type="nucleotide sequence ID" value="NZ_OBEI01000002.1"/>
</dbReference>
<dbReference type="InterPro" id="IPR032816">
    <property type="entry name" value="VTT_dom"/>
</dbReference>
<reference evidence="4" key="1">
    <citation type="submission" date="2017-09" db="EMBL/GenBank/DDBJ databases">
        <authorList>
            <person name="Varghese N."/>
            <person name="Submissions S."/>
        </authorList>
    </citation>
    <scope>NUCLEOTIDE SEQUENCE [LARGE SCALE GENOMIC DNA]</scope>
    <source>
        <strain evidence="4">DSM 15103</strain>
    </source>
</reference>
<feature type="transmembrane region" description="Helical" evidence="1">
    <location>
        <begin position="128"/>
        <end position="149"/>
    </location>
</feature>
<accession>A0A285NAT0</accession>
<keyword evidence="1" id="KW-0812">Transmembrane</keyword>
<dbReference type="PANTHER" id="PTHR42709:SF11">
    <property type="entry name" value="DEDA FAMILY PROTEIN"/>
    <property type="match status" value="1"/>
</dbReference>
<dbReference type="InterPro" id="IPR051311">
    <property type="entry name" value="DedA_domain"/>
</dbReference>
<evidence type="ECO:0000256" key="1">
    <source>
        <dbReference type="SAM" id="Phobius"/>
    </source>
</evidence>
<feature type="transmembrane region" description="Helical" evidence="1">
    <location>
        <begin position="99"/>
        <end position="122"/>
    </location>
</feature>
<dbReference type="GO" id="GO:0005886">
    <property type="term" value="C:plasma membrane"/>
    <property type="evidence" value="ECO:0007669"/>
    <property type="project" value="TreeGrafter"/>
</dbReference>
<dbReference type="OrthoDB" id="9810270at2"/>
<evidence type="ECO:0000313" key="3">
    <source>
        <dbReference type="EMBL" id="SNZ06594.1"/>
    </source>
</evidence>
<organism evidence="3 4">
    <name type="scientific">Persephonella hydrogeniphila</name>
    <dbReference type="NCBI Taxonomy" id="198703"/>
    <lineage>
        <taxon>Bacteria</taxon>
        <taxon>Pseudomonadati</taxon>
        <taxon>Aquificota</taxon>
        <taxon>Aquificia</taxon>
        <taxon>Aquificales</taxon>
        <taxon>Hydrogenothermaceae</taxon>
        <taxon>Persephonella</taxon>
    </lineage>
</organism>
<gene>
    <name evidence="3" type="ORF">SAMN06265182_0730</name>
</gene>
<feature type="domain" description="VTT" evidence="2">
    <location>
        <begin position="40"/>
        <end position="151"/>
    </location>
</feature>
<dbReference type="PANTHER" id="PTHR42709">
    <property type="entry name" value="ALKALINE PHOSPHATASE LIKE PROTEIN"/>
    <property type="match status" value="1"/>
</dbReference>
<name>A0A285NAT0_9AQUI</name>